<proteinExistence type="predicted"/>
<feature type="non-terminal residue" evidence="1">
    <location>
        <position position="1"/>
    </location>
</feature>
<evidence type="ECO:0008006" key="3">
    <source>
        <dbReference type="Google" id="ProtNLM"/>
    </source>
</evidence>
<dbReference type="SMR" id="G4Z7R9"/>
<dbReference type="EMBL" id="JH159153">
    <property type="protein sequence ID" value="EGZ21823.1"/>
    <property type="molecule type" value="Genomic_DNA"/>
</dbReference>
<dbReference type="KEGG" id="psoj:PHYSODRAFT_492978"/>
<evidence type="ECO:0000313" key="1">
    <source>
        <dbReference type="EMBL" id="EGZ21823.1"/>
    </source>
</evidence>
<keyword evidence="2" id="KW-1185">Reference proteome</keyword>
<protein>
    <recommendedName>
        <fullName evidence="3">PiggyBac transposable element-derived protein domain-containing protein</fullName>
    </recommendedName>
</protein>
<dbReference type="Proteomes" id="UP000002640">
    <property type="component" value="Unassembled WGS sequence"/>
</dbReference>
<organism evidence="1 2">
    <name type="scientific">Phytophthora sojae (strain P6497)</name>
    <name type="common">Soybean stem and root rot agent</name>
    <name type="synonym">Phytophthora megasperma f. sp. glycines</name>
    <dbReference type="NCBI Taxonomy" id="1094619"/>
    <lineage>
        <taxon>Eukaryota</taxon>
        <taxon>Sar</taxon>
        <taxon>Stramenopiles</taxon>
        <taxon>Oomycota</taxon>
        <taxon>Peronosporomycetes</taxon>
        <taxon>Peronosporales</taxon>
        <taxon>Peronosporaceae</taxon>
        <taxon>Phytophthora</taxon>
    </lineage>
</organism>
<dbReference type="InParanoid" id="G4Z7R9"/>
<sequence>LFLGLIDLALTNAYIVHRQVQAANGKRAMSHFQFLAELHAQLLNVQPDDFTRNTRDTLYTPTIPTRPSTAHEHLPEETQYFTKEIGDPRRKRKHRACKVCSCIAGSTDKRGKTPSGSVERAPWASQASNVYLCQHYRRQSGGIKKSCFSIWHEDWENGNEIPLEYSKRLQFRLPSQARRTRAQT</sequence>
<accession>G4Z7R9</accession>
<dbReference type="GeneID" id="20656903"/>
<dbReference type="AlphaFoldDB" id="G4Z7R9"/>
<name>G4Z7R9_PHYSP</name>
<reference evidence="1 2" key="1">
    <citation type="journal article" date="2006" name="Science">
        <title>Phytophthora genome sequences uncover evolutionary origins and mechanisms of pathogenesis.</title>
        <authorList>
            <person name="Tyler B.M."/>
            <person name="Tripathy S."/>
            <person name="Zhang X."/>
            <person name="Dehal P."/>
            <person name="Jiang R.H."/>
            <person name="Aerts A."/>
            <person name="Arredondo F.D."/>
            <person name="Baxter L."/>
            <person name="Bensasson D."/>
            <person name="Beynon J.L."/>
            <person name="Chapman J."/>
            <person name="Damasceno C.M."/>
            <person name="Dorrance A.E."/>
            <person name="Dou D."/>
            <person name="Dickerman A.W."/>
            <person name="Dubchak I.L."/>
            <person name="Garbelotto M."/>
            <person name="Gijzen M."/>
            <person name="Gordon S.G."/>
            <person name="Govers F."/>
            <person name="Grunwald N.J."/>
            <person name="Huang W."/>
            <person name="Ivors K.L."/>
            <person name="Jones R.W."/>
            <person name="Kamoun S."/>
            <person name="Krampis K."/>
            <person name="Lamour K.H."/>
            <person name="Lee M.K."/>
            <person name="McDonald W.H."/>
            <person name="Medina M."/>
            <person name="Meijer H.J."/>
            <person name="Nordberg E.K."/>
            <person name="Maclean D.J."/>
            <person name="Ospina-Giraldo M.D."/>
            <person name="Morris P.F."/>
            <person name="Phuntumart V."/>
            <person name="Putnam N.H."/>
            <person name="Rash S."/>
            <person name="Rose J.K."/>
            <person name="Sakihama Y."/>
            <person name="Salamov A.A."/>
            <person name="Savidor A."/>
            <person name="Scheuring C.F."/>
            <person name="Smith B.M."/>
            <person name="Sobral B.W."/>
            <person name="Terry A."/>
            <person name="Torto-Alalibo T.A."/>
            <person name="Win J."/>
            <person name="Xu Z."/>
            <person name="Zhang H."/>
            <person name="Grigoriev I.V."/>
            <person name="Rokhsar D.S."/>
            <person name="Boore J.L."/>
        </authorList>
    </citation>
    <scope>NUCLEOTIDE SEQUENCE [LARGE SCALE GENOMIC DNA]</scope>
    <source>
        <strain evidence="1 2">P6497</strain>
    </source>
</reference>
<dbReference type="PANTHER" id="PTHR46599">
    <property type="entry name" value="PIGGYBAC TRANSPOSABLE ELEMENT-DERIVED PROTEIN 4"/>
    <property type="match status" value="1"/>
</dbReference>
<dbReference type="RefSeq" id="XP_009524540.1">
    <property type="nucleotide sequence ID" value="XM_009526245.1"/>
</dbReference>
<gene>
    <name evidence="1" type="ORF">PHYSODRAFT_492978</name>
</gene>
<dbReference type="PANTHER" id="PTHR46599:SF3">
    <property type="entry name" value="PIGGYBAC TRANSPOSABLE ELEMENT-DERIVED PROTEIN 4"/>
    <property type="match status" value="1"/>
</dbReference>
<evidence type="ECO:0000313" key="2">
    <source>
        <dbReference type="Proteomes" id="UP000002640"/>
    </source>
</evidence>